<name>A0A2H2ZJZ0_TRIPA</name>
<keyword evidence="3" id="KW-1185">Reference proteome</keyword>
<comment type="caution">
    <text evidence="2">The sequence shown here is derived from an EMBL/GenBank/DDBJ whole genome shotgun (WGS) entry which is preliminary data.</text>
</comment>
<accession>A0A2H2ZJZ0</accession>
<evidence type="ECO:0000313" key="3">
    <source>
        <dbReference type="Proteomes" id="UP000219286"/>
    </source>
</evidence>
<sequence>MGEYFRPAQWAAPNMTPSGDARVVQKRSSDEMDAADEMQPAFKRPALAERLEAAAARQEVVMSEAAAGDESSGICPHIQRRPWREEDASADTDWWPSLKSDLFQEAFAGSDYSESTTFLTATKADDKCYCLCEVVQDGQAELGWSLFIHEIQPVSWETMRCAHTSMGKLTDEGVVERQTKMCVDEDFW</sequence>
<organism evidence="2 3">
    <name type="scientific">Trichoderma parareesei</name>
    <name type="common">Filamentous fungus</name>
    <dbReference type="NCBI Taxonomy" id="858221"/>
    <lineage>
        <taxon>Eukaryota</taxon>
        <taxon>Fungi</taxon>
        <taxon>Dikarya</taxon>
        <taxon>Ascomycota</taxon>
        <taxon>Pezizomycotina</taxon>
        <taxon>Sordariomycetes</taxon>
        <taxon>Hypocreomycetidae</taxon>
        <taxon>Hypocreales</taxon>
        <taxon>Hypocreaceae</taxon>
        <taxon>Trichoderma</taxon>
    </lineage>
</organism>
<evidence type="ECO:0000256" key="1">
    <source>
        <dbReference type="SAM" id="MobiDB-lite"/>
    </source>
</evidence>
<dbReference type="AlphaFoldDB" id="A0A2H2ZJZ0"/>
<evidence type="ECO:0000313" key="2">
    <source>
        <dbReference type="EMBL" id="OTA05002.1"/>
    </source>
</evidence>
<gene>
    <name evidence="2" type="ORF">A9Z42_0056030</name>
</gene>
<protein>
    <submittedName>
        <fullName evidence="2">Uncharacterized protein</fullName>
    </submittedName>
</protein>
<dbReference type="EMBL" id="LFMI01000557">
    <property type="protein sequence ID" value="OTA05002.1"/>
    <property type="molecule type" value="Genomic_DNA"/>
</dbReference>
<feature type="region of interest" description="Disordered" evidence="1">
    <location>
        <begin position="1"/>
        <end position="40"/>
    </location>
</feature>
<dbReference type="OrthoDB" id="5397183at2759"/>
<dbReference type="Proteomes" id="UP000219286">
    <property type="component" value="Unassembled WGS sequence"/>
</dbReference>
<reference evidence="2 3" key="1">
    <citation type="journal article" date="2015" name="Genome Announc.">
        <title>Genome sequence and annotation of Trichoderma parareesei, the ancestor of the cellulase producer Trichoderma reesei.</title>
        <authorList>
            <person name="Yang D."/>
            <person name="Pomraning K."/>
            <person name="Kopchinskiy A."/>
            <person name="Karimi Aghcheh R."/>
            <person name="Atanasova L."/>
            <person name="Chenthamara K."/>
            <person name="Baker S.E."/>
            <person name="Zhang R."/>
            <person name="Shen Q."/>
            <person name="Freitag M."/>
            <person name="Kubicek C.P."/>
            <person name="Druzhinina I.S."/>
        </authorList>
    </citation>
    <scope>NUCLEOTIDE SEQUENCE [LARGE SCALE GENOMIC DNA]</scope>
    <source>
        <strain evidence="2 3">CBS 125925</strain>
    </source>
</reference>
<proteinExistence type="predicted"/>